<sequence length="147" mass="16462">MLDVSIRSEILRLLRSVMENQGVQSMLYITHDLLSAQLVADQVLVLYRGHIVERGETGEILQHPLHPYTQLLMDSIPNPWRRQEPRRRVSQTTPSTSSHGCPYAPHCPLAAKQCWSLPAPVVDRPGGGKVACFAVHDGRAVEQARNH</sequence>
<evidence type="ECO:0000259" key="5">
    <source>
        <dbReference type="Pfam" id="PF08352"/>
    </source>
</evidence>
<dbReference type="InterPro" id="IPR027417">
    <property type="entry name" value="P-loop_NTPase"/>
</dbReference>
<evidence type="ECO:0000313" key="6">
    <source>
        <dbReference type="EMBL" id="PSR29630.1"/>
    </source>
</evidence>
<name>A0A2T2X553_9FIRM</name>
<keyword evidence="1" id="KW-0813">Transport</keyword>
<dbReference type="InterPro" id="IPR013563">
    <property type="entry name" value="Oligopep_ABC_C"/>
</dbReference>
<evidence type="ECO:0000256" key="2">
    <source>
        <dbReference type="ARBA" id="ARBA00022741"/>
    </source>
</evidence>
<keyword evidence="2" id="KW-0547">Nucleotide-binding</keyword>
<dbReference type="PANTHER" id="PTHR43230">
    <property type="entry name" value="ABC-TYPE DIPEPTIDE/OLIGOPEPTIDE TRANSPORT SYSTEM, ATPASE COMPONENT"/>
    <property type="match status" value="1"/>
</dbReference>
<accession>A0A2T2X553</accession>
<dbReference type="GO" id="GO:0005524">
    <property type="term" value="F:ATP binding"/>
    <property type="evidence" value="ECO:0007669"/>
    <property type="project" value="UniProtKB-KW"/>
</dbReference>
<organism evidence="6 7">
    <name type="scientific">Sulfobacillus benefaciens</name>
    <dbReference type="NCBI Taxonomy" id="453960"/>
    <lineage>
        <taxon>Bacteria</taxon>
        <taxon>Bacillati</taxon>
        <taxon>Bacillota</taxon>
        <taxon>Clostridia</taxon>
        <taxon>Eubacteriales</taxon>
        <taxon>Clostridiales Family XVII. Incertae Sedis</taxon>
        <taxon>Sulfobacillus</taxon>
    </lineage>
</organism>
<dbReference type="EMBL" id="PXYT01000015">
    <property type="protein sequence ID" value="PSR29630.1"/>
    <property type="molecule type" value="Genomic_DNA"/>
</dbReference>
<dbReference type="NCBIfam" id="TIGR01727">
    <property type="entry name" value="oligo_HPY"/>
    <property type="match status" value="1"/>
</dbReference>
<evidence type="ECO:0000256" key="1">
    <source>
        <dbReference type="ARBA" id="ARBA00022448"/>
    </source>
</evidence>
<dbReference type="Pfam" id="PF08352">
    <property type="entry name" value="oligo_HPY"/>
    <property type="match status" value="1"/>
</dbReference>
<comment type="caution">
    <text evidence="6">The sequence shown here is derived from an EMBL/GenBank/DDBJ whole genome shotgun (WGS) entry which is preliminary data.</text>
</comment>
<protein>
    <recommendedName>
        <fullName evidence="5">Oligopeptide/dipeptide ABC transporter C-terminal domain-containing protein</fullName>
    </recommendedName>
</protein>
<evidence type="ECO:0000313" key="7">
    <source>
        <dbReference type="Proteomes" id="UP000242699"/>
    </source>
</evidence>
<dbReference type="Proteomes" id="UP000242699">
    <property type="component" value="Unassembled WGS sequence"/>
</dbReference>
<proteinExistence type="predicted"/>
<dbReference type="SUPFAM" id="SSF52540">
    <property type="entry name" value="P-loop containing nucleoside triphosphate hydrolases"/>
    <property type="match status" value="1"/>
</dbReference>
<dbReference type="AlphaFoldDB" id="A0A2T2X553"/>
<evidence type="ECO:0000256" key="3">
    <source>
        <dbReference type="ARBA" id="ARBA00022840"/>
    </source>
</evidence>
<feature type="domain" description="Oligopeptide/dipeptide ABC transporter C-terminal" evidence="5">
    <location>
        <begin position="52"/>
        <end position="114"/>
    </location>
</feature>
<dbReference type="GO" id="GO:0015833">
    <property type="term" value="P:peptide transport"/>
    <property type="evidence" value="ECO:0007669"/>
    <property type="project" value="InterPro"/>
</dbReference>
<keyword evidence="3" id="KW-0067">ATP-binding</keyword>
<gene>
    <name evidence="6" type="ORF">C7B43_08170</name>
</gene>
<feature type="compositionally biased region" description="Polar residues" evidence="4">
    <location>
        <begin position="90"/>
        <end position="99"/>
    </location>
</feature>
<dbReference type="Gene3D" id="3.40.50.300">
    <property type="entry name" value="P-loop containing nucleotide triphosphate hydrolases"/>
    <property type="match status" value="1"/>
</dbReference>
<evidence type="ECO:0000256" key="4">
    <source>
        <dbReference type="SAM" id="MobiDB-lite"/>
    </source>
</evidence>
<reference evidence="6 7" key="1">
    <citation type="journal article" date="2014" name="BMC Genomics">
        <title>Comparison of environmental and isolate Sulfobacillus genomes reveals diverse carbon, sulfur, nitrogen, and hydrogen metabolisms.</title>
        <authorList>
            <person name="Justice N.B."/>
            <person name="Norman A."/>
            <person name="Brown C.T."/>
            <person name="Singh A."/>
            <person name="Thomas B.C."/>
            <person name="Banfield J.F."/>
        </authorList>
    </citation>
    <scope>NUCLEOTIDE SEQUENCE [LARGE SCALE GENOMIC DNA]</scope>
    <source>
        <strain evidence="6">AMDSBA1</strain>
    </source>
</reference>
<feature type="region of interest" description="Disordered" evidence="4">
    <location>
        <begin position="80"/>
        <end position="101"/>
    </location>
</feature>
<dbReference type="PANTHER" id="PTHR43230:SF3">
    <property type="entry name" value="ABC-TYPE DIPEPTIDE_OLIGOPEPTIDE TRANSPORT SYSTEM, ATPASE COMPONENT"/>
    <property type="match status" value="1"/>
</dbReference>